<proteinExistence type="inferred from homology"/>
<comment type="caution">
    <text evidence="5">The sequence shown here is derived from an EMBL/GenBank/DDBJ whole genome shotgun (WGS) entry which is preliminary data.</text>
</comment>
<organism evidence="5 6">
    <name type="scientific">Marinilabilia salmonicolor</name>
    <dbReference type="NCBI Taxonomy" id="989"/>
    <lineage>
        <taxon>Bacteria</taxon>
        <taxon>Pseudomonadati</taxon>
        <taxon>Bacteroidota</taxon>
        <taxon>Bacteroidia</taxon>
        <taxon>Marinilabiliales</taxon>
        <taxon>Marinilabiliaceae</taxon>
        <taxon>Marinilabilia</taxon>
    </lineage>
</organism>
<dbReference type="Pfam" id="PF13193">
    <property type="entry name" value="AMP-binding_C"/>
    <property type="match status" value="1"/>
</dbReference>
<evidence type="ECO:0000259" key="4">
    <source>
        <dbReference type="Pfam" id="PF13193"/>
    </source>
</evidence>
<sequence>MNVVDDFFRKTARLDKDVIVSSREKLSYSELARNVYTLSLWFHDNFTPGTPILLLSPNNVFFVTVYLAIMKGGCVCVPVNPAVEPDGFVFVKEKTGAPYAFLHSSVAARLNPEGVYADEKETFEWIGNHQKAGYKTGPAMAPDSLAQIIFTSGSTAVPKGVMLTHENLMANTSSILRYLKLGIEDTVLVVLPFFYCYGLSLLHTHLKVGGTLVLNNNFMFLGSVLNELKKYRCTGFAGVPSHFQILLRKSDSFKESQFPDLRYVTQAGGKLHKAFILEFNQVFPEIKFFVMYGQTEATARLSYLPPSMLPQKAGSIGKGIPGVQLKVVNESGQPVAPGETGEIIASGKNIMKGYFEDEEATGASIRNGWLHTGDLGTVDEDGFIYLSARKKEIVKVGGKRVSPKEIEEVIVDMPGVVDCTVEGVEHPVLGEALKATVVRGAQSDISEEKVRAFCSSRLASYKIPSEVVFKDQMVVSATGKKVKGVL</sequence>
<dbReference type="Pfam" id="PF00501">
    <property type="entry name" value="AMP-binding"/>
    <property type="match status" value="1"/>
</dbReference>
<evidence type="ECO:0000256" key="1">
    <source>
        <dbReference type="ARBA" id="ARBA00006432"/>
    </source>
</evidence>
<dbReference type="Gene3D" id="3.30.300.30">
    <property type="match status" value="1"/>
</dbReference>
<dbReference type="PANTHER" id="PTHR43201">
    <property type="entry name" value="ACYL-COA SYNTHETASE"/>
    <property type="match status" value="1"/>
</dbReference>
<gene>
    <name evidence="5" type="ORF">DFO77_10724</name>
</gene>
<evidence type="ECO:0000313" key="6">
    <source>
        <dbReference type="Proteomes" id="UP000252733"/>
    </source>
</evidence>
<dbReference type="GO" id="GO:0006631">
    <property type="term" value="P:fatty acid metabolic process"/>
    <property type="evidence" value="ECO:0007669"/>
    <property type="project" value="TreeGrafter"/>
</dbReference>
<dbReference type="Proteomes" id="UP000252733">
    <property type="component" value="Unassembled WGS sequence"/>
</dbReference>
<feature type="domain" description="AMP-binding enzyme C-terminal" evidence="4">
    <location>
        <begin position="405"/>
        <end position="480"/>
    </location>
</feature>
<dbReference type="InterPro" id="IPR000873">
    <property type="entry name" value="AMP-dep_synth/lig_dom"/>
</dbReference>
<reference evidence="5 6" key="1">
    <citation type="submission" date="2018-07" db="EMBL/GenBank/DDBJ databases">
        <title>Freshwater and sediment microbial communities from various areas in North America, analyzing microbe dynamics in response to fracking.</title>
        <authorList>
            <person name="Lamendella R."/>
        </authorList>
    </citation>
    <scope>NUCLEOTIDE SEQUENCE [LARGE SCALE GENOMIC DNA]</scope>
    <source>
        <strain evidence="5 6">160A</strain>
    </source>
</reference>
<keyword evidence="2 5" id="KW-0436">Ligase</keyword>
<evidence type="ECO:0000313" key="5">
    <source>
        <dbReference type="EMBL" id="RCW36734.1"/>
    </source>
</evidence>
<dbReference type="EMBL" id="QPIZ01000007">
    <property type="protein sequence ID" value="RCW36734.1"/>
    <property type="molecule type" value="Genomic_DNA"/>
</dbReference>
<dbReference type="PANTHER" id="PTHR43201:SF5">
    <property type="entry name" value="MEDIUM-CHAIN ACYL-COA LIGASE ACSF2, MITOCHONDRIAL"/>
    <property type="match status" value="1"/>
</dbReference>
<evidence type="ECO:0000256" key="2">
    <source>
        <dbReference type="ARBA" id="ARBA00022598"/>
    </source>
</evidence>
<dbReference type="SUPFAM" id="SSF56801">
    <property type="entry name" value="Acetyl-CoA synthetase-like"/>
    <property type="match status" value="1"/>
</dbReference>
<protein>
    <submittedName>
        <fullName evidence="5">Acyl-CoA synthetase (AMP-forming)/AMP-acid ligase II</fullName>
    </submittedName>
</protein>
<evidence type="ECO:0000259" key="3">
    <source>
        <dbReference type="Pfam" id="PF00501"/>
    </source>
</evidence>
<name>A0A2T0XEL8_9BACT</name>
<dbReference type="OrthoDB" id="9778383at2"/>
<dbReference type="RefSeq" id="WP_106153709.1">
    <property type="nucleotide sequence ID" value="NZ_PVTS01000012.1"/>
</dbReference>
<dbReference type="GO" id="GO:0031956">
    <property type="term" value="F:medium-chain fatty acid-CoA ligase activity"/>
    <property type="evidence" value="ECO:0007669"/>
    <property type="project" value="TreeGrafter"/>
</dbReference>
<dbReference type="InterPro" id="IPR045851">
    <property type="entry name" value="AMP-bd_C_sf"/>
</dbReference>
<comment type="similarity">
    <text evidence="1">Belongs to the ATP-dependent AMP-binding enzyme family.</text>
</comment>
<feature type="domain" description="AMP-dependent synthetase/ligase" evidence="3">
    <location>
        <begin position="14"/>
        <end position="355"/>
    </location>
</feature>
<accession>A0A2T0XEL8</accession>
<keyword evidence="6" id="KW-1185">Reference proteome</keyword>
<dbReference type="STRING" id="1168289.GCA_000259075_00912"/>
<dbReference type="AlphaFoldDB" id="A0A2T0XEL8"/>
<dbReference type="InterPro" id="IPR042099">
    <property type="entry name" value="ANL_N_sf"/>
</dbReference>
<dbReference type="Gene3D" id="3.40.50.12780">
    <property type="entry name" value="N-terminal domain of ligase-like"/>
    <property type="match status" value="1"/>
</dbReference>
<dbReference type="InterPro" id="IPR025110">
    <property type="entry name" value="AMP-bd_C"/>
</dbReference>